<name>A0A3M7RXB4_BRAPC</name>
<keyword evidence="2" id="KW-1185">Reference proteome</keyword>
<dbReference type="Pfam" id="PF10504">
    <property type="entry name" value="DUF2452"/>
    <property type="match status" value="1"/>
</dbReference>
<dbReference type="PANTHER" id="PTHR14553:SF1">
    <property type="entry name" value="SIMILAR TO CHROMOSOME 1 OPEN READING FRAME 50"/>
    <property type="match status" value="1"/>
</dbReference>
<dbReference type="InterPro" id="IPR019534">
    <property type="entry name" value="DUF2452"/>
</dbReference>
<comment type="caution">
    <text evidence="1">The sequence shown here is derived from an EMBL/GenBank/DDBJ whole genome shotgun (WGS) entry which is preliminary data.</text>
</comment>
<gene>
    <name evidence="1" type="ORF">BpHYR1_040053</name>
</gene>
<evidence type="ECO:0000313" key="1">
    <source>
        <dbReference type="EMBL" id="RNA27998.1"/>
    </source>
</evidence>
<sequence length="168" mass="19145">MENQVAISGSFNREQANLVENSVVQPNYTADLMALAEQIQNADKSIQSNVCNKLNIIIEQVQFLQEQARGILEKAKVEKELHQAACNVLKRPGTCYYYYERESGQRYMTIMSPSDWGSKCPHTFLGAYRLEYDNSWTPLDKIQHVDERKALITKVMSKPALASIKDVI</sequence>
<evidence type="ECO:0000313" key="2">
    <source>
        <dbReference type="Proteomes" id="UP000276133"/>
    </source>
</evidence>
<dbReference type="Proteomes" id="UP000276133">
    <property type="component" value="Unassembled WGS sequence"/>
</dbReference>
<dbReference type="EMBL" id="REGN01002451">
    <property type="protein sequence ID" value="RNA27998.1"/>
    <property type="molecule type" value="Genomic_DNA"/>
</dbReference>
<dbReference type="OrthoDB" id="9995764at2759"/>
<organism evidence="1 2">
    <name type="scientific">Brachionus plicatilis</name>
    <name type="common">Marine rotifer</name>
    <name type="synonym">Brachionus muelleri</name>
    <dbReference type="NCBI Taxonomy" id="10195"/>
    <lineage>
        <taxon>Eukaryota</taxon>
        <taxon>Metazoa</taxon>
        <taxon>Spiralia</taxon>
        <taxon>Gnathifera</taxon>
        <taxon>Rotifera</taxon>
        <taxon>Eurotatoria</taxon>
        <taxon>Monogononta</taxon>
        <taxon>Pseudotrocha</taxon>
        <taxon>Ploima</taxon>
        <taxon>Brachionidae</taxon>
        <taxon>Brachionus</taxon>
    </lineage>
</organism>
<proteinExistence type="predicted"/>
<evidence type="ECO:0008006" key="3">
    <source>
        <dbReference type="Google" id="ProtNLM"/>
    </source>
</evidence>
<dbReference type="STRING" id="10195.A0A3M7RXB4"/>
<reference evidence="1 2" key="1">
    <citation type="journal article" date="2018" name="Sci. Rep.">
        <title>Genomic signatures of local adaptation to the degree of environmental predictability in rotifers.</title>
        <authorList>
            <person name="Franch-Gras L."/>
            <person name="Hahn C."/>
            <person name="Garcia-Roger E.M."/>
            <person name="Carmona M.J."/>
            <person name="Serra M."/>
            <person name="Gomez A."/>
        </authorList>
    </citation>
    <scope>NUCLEOTIDE SEQUENCE [LARGE SCALE GENOMIC DNA]</scope>
    <source>
        <strain evidence="1">HYR1</strain>
    </source>
</reference>
<accession>A0A3M7RXB4</accession>
<dbReference type="AlphaFoldDB" id="A0A3M7RXB4"/>
<dbReference type="PANTHER" id="PTHR14553">
    <property type="entry name" value="UNCHARACTERIZED PROTEIN C1ORF50"/>
    <property type="match status" value="1"/>
</dbReference>
<protein>
    <recommendedName>
        <fullName evidence="3">DUF2452 domain-containing protein</fullName>
    </recommendedName>
</protein>